<sequence length="270" mass="28952">MKTRFSFLSEQPRSGKKLSGGRILMSWVLFLAAVAFVLVGLGGSLYSGAKAIEANRIAKTGVLAEATVLRVDVEEYRTRENDMDVFKKRYREVVGYKDAAGQSYETALTVKSETEPRLKPGDRLEIRYSAADPSRAVEAHGSRAFRDAVAGAVFGFVFAVAALFLAMKAGGALTAIHTGAVVWGAGALVVLAIVAGLWSMRGAIELRLPAASPGEVIFSGGQAVTLPDMAPFTGRLRVEEGSRITITHFERGVQTGEPVVYEKGRRVSGR</sequence>
<dbReference type="RefSeq" id="WP_205102332.1">
    <property type="nucleotide sequence ID" value="NZ_JACJJC010000006.1"/>
</dbReference>
<keyword evidence="1" id="KW-1133">Transmembrane helix</keyword>
<organism evidence="3 4">
    <name type="scientific">Sutterella massiliensis</name>
    <dbReference type="NCBI Taxonomy" id="1816689"/>
    <lineage>
        <taxon>Bacteria</taxon>
        <taxon>Pseudomonadati</taxon>
        <taxon>Pseudomonadota</taxon>
        <taxon>Betaproteobacteria</taxon>
        <taxon>Burkholderiales</taxon>
        <taxon>Sutterellaceae</taxon>
        <taxon>Sutterella</taxon>
    </lineage>
</organism>
<keyword evidence="4" id="KW-1185">Reference proteome</keyword>
<evidence type="ECO:0000259" key="2">
    <source>
        <dbReference type="Pfam" id="PF12158"/>
    </source>
</evidence>
<dbReference type="Pfam" id="PF12158">
    <property type="entry name" value="DUF3592"/>
    <property type="match status" value="1"/>
</dbReference>
<gene>
    <name evidence="3" type="ORF">H6A60_05105</name>
</gene>
<feature type="transmembrane region" description="Helical" evidence="1">
    <location>
        <begin position="148"/>
        <end position="167"/>
    </location>
</feature>
<dbReference type="InterPro" id="IPR021994">
    <property type="entry name" value="DUF3592"/>
</dbReference>
<dbReference type="EMBL" id="JACJJC010000006">
    <property type="protein sequence ID" value="MBM6703861.1"/>
    <property type="molecule type" value="Genomic_DNA"/>
</dbReference>
<reference evidence="3 4" key="1">
    <citation type="journal article" date="2021" name="Sci. Rep.">
        <title>The distribution of antibiotic resistance genes in chicken gut microbiota commensals.</title>
        <authorList>
            <person name="Juricova H."/>
            <person name="Matiasovicova J."/>
            <person name="Kubasova T."/>
            <person name="Cejkova D."/>
            <person name="Rychlik I."/>
        </authorList>
    </citation>
    <scope>NUCLEOTIDE SEQUENCE [LARGE SCALE GENOMIC DNA]</scope>
    <source>
        <strain evidence="3 4">An829</strain>
    </source>
</reference>
<keyword evidence="1" id="KW-0472">Membrane</keyword>
<feature type="domain" description="DUF3592" evidence="2">
    <location>
        <begin position="64"/>
        <end position="137"/>
    </location>
</feature>
<evidence type="ECO:0000313" key="3">
    <source>
        <dbReference type="EMBL" id="MBM6703861.1"/>
    </source>
</evidence>
<dbReference type="Proteomes" id="UP000715095">
    <property type="component" value="Unassembled WGS sequence"/>
</dbReference>
<evidence type="ECO:0000256" key="1">
    <source>
        <dbReference type="SAM" id="Phobius"/>
    </source>
</evidence>
<accession>A0ABS2DR96</accession>
<keyword evidence="1" id="KW-0812">Transmembrane</keyword>
<protein>
    <submittedName>
        <fullName evidence="3">DUF3592 domain-containing protein</fullName>
    </submittedName>
</protein>
<feature type="transmembrane region" description="Helical" evidence="1">
    <location>
        <begin position="173"/>
        <end position="198"/>
    </location>
</feature>
<evidence type="ECO:0000313" key="4">
    <source>
        <dbReference type="Proteomes" id="UP000715095"/>
    </source>
</evidence>
<proteinExistence type="predicted"/>
<feature type="transmembrane region" description="Helical" evidence="1">
    <location>
        <begin position="24"/>
        <end position="46"/>
    </location>
</feature>
<comment type="caution">
    <text evidence="3">The sequence shown here is derived from an EMBL/GenBank/DDBJ whole genome shotgun (WGS) entry which is preliminary data.</text>
</comment>
<name>A0ABS2DR96_9BURK</name>